<protein>
    <submittedName>
        <fullName evidence="1">Uncharacterized protein</fullName>
    </submittedName>
</protein>
<accession>A0A8T0EMN9</accession>
<reference evidence="1" key="2">
    <citation type="submission" date="2020-06" db="EMBL/GenBank/DDBJ databases">
        <authorList>
            <person name="Sheffer M."/>
        </authorList>
    </citation>
    <scope>NUCLEOTIDE SEQUENCE</scope>
</reference>
<keyword evidence="2" id="KW-1185">Reference proteome</keyword>
<organism evidence="1 2">
    <name type="scientific">Argiope bruennichi</name>
    <name type="common">Wasp spider</name>
    <name type="synonym">Aranea bruennichi</name>
    <dbReference type="NCBI Taxonomy" id="94029"/>
    <lineage>
        <taxon>Eukaryota</taxon>
        <taxon>Metazoa</taxon>
        <taxon>Ecdysozoa</taxon>
        <taxon>Arthropoda</taxon>
        <taxon>Chelicerata</taxon>
        <taxon>Arachnida</taxon>
        <taxon>Araneae</taxon>
        <taxon>Araneomorphae</taxon>
        <taxon>Entelegynae</taxon>
        <taxon>Araneoidea</taxon>
        <taxon>Araneidae</taxon>
        <taxon>Argiope</taxon>
    </lineage>
</organism>
<evidence type="ECO:0000313" key="1">
    <source>
        <dbReference type="EMBL" id="KAF8777070.1"/>
    </source>
</evidence>
<evidence type="ECO:0000313" key="2">
    <source>
        <dbReference type="Proteomes" id="UP000807504"/>
    </source>
</evidence>
<dbReference type="AlphaFoldDB" id="A0A8T0EMN9"/>
<comment type="caution">
    <text evidence="1">The sequence shown here is derived from an EMBL/GenBank/DDBJ whole genome shotgun (WGS) entry which is preliminary data.</text>
</comment>
<gene>
    <name evidence="1" type="ORF">HNY73_013995</name>
</gene>
<name>A0A8T0EMN9_ARGBR</name>
<dbReference type="EMBL" id="JABXBU010002072">
    <property type="protein sequence ID" value="KAF8777070.1"/>
    <property type="molecule type" value="Genomic_DNA"/>
</dbReference>
<dbReference type="PANTHER" id="PTHR47331">
    <property type="entry name" value="PHD-TYPE DOMAIN-CONTAINING PROTEIN"/>
    <property type="match status" value="1"/>
</dbReference>
<proteinExistence type="predicted"/>
<dbReference type="Proteomes" id="UP000807504">
    <property type="component" value="Unassembled WGS sequence"/>
</dbReference>
<sequence>MPRGGSNLANRIADVQEKSNPNDWLYCPSADNPTNLLTRGISVENLIYSKMWSSISSFCNQTGLLDFGCQTIHKKNHETVIYALFRAELSRQIIADLPSFHVVPGRALLRTGTDFCGPFVITPRHERGVRPREDVPLRLRCFITKVVHLELVSDLNTDAFLASFKRFIGC</sequence>
<reference evidence="1" key="1">
    <citation type="journal article" date="2020" name="bioRxiv">
        <title>Chromosome-level reference genome of the European wasp spider Argiope bruennichi: a resource for studies on range expansion and evolutionary adaptation.</title>
        <authorList>
            <person name="Sheffer M.M."/>
            <person name="Hoppe A."/>
            <person name="Krehenwinkel H."/>
            <person name="Uhl G."/>
            <person name="Kuss A.W."/>
            <person name="Jensen L."/>
            <person name="Jensen C."/>
            <person name="Gillespie R.G."/>
            <person name="Hoff K.J."/>
            <person name="Prost S."/>
        </authorList>
    </citation>
    <scope>NUCLEOTIDE SEQUENCE</scope>
</reference>